<dbReference type="InterPro" id="IPR015064">
    <property type="entry name" value="Sda"/>
</dbReference>
<name>A0A6G1X7E3_9BACI</name>
<dbReference type="SUPFAM" id="SSF100985">
    <property type="entry name" value="Sporulation inhibitor Sda"/>
    <property type="match status" value="1"/>
</dbReference>
<proteinExistence type="predicted"/>
<dbReference type="EMBL" id="WJNH01000007">
    <property type="protein sequence ID" value="MRG86884.1"/>
    <property type="molecule type" value="Genomic_DNA"/>
</dbReference>
<comment type="caution">
    <text evidence="1">The sequence shown here is derived from an EMBL/GenBank/DDBJ whole genome shotgun (WGS) entry which is preliminary data.</text>
</comment>
<dbReference type="Gene3D" id="1.10.287.1100">
    <property type="entry name" value="Sporulation inhibitor A"/>
    <property type="match status" value="1"/>
</dbReference>
<evidence type="ECO:0000313" key="2">
    <source>
        <dbReference type="Proteomes" id="UP000480185"/>
    </source>
</evidence>
<organism evidence="1 2">
    <name type="scientific">Salinibacillus xinjiangensis</name>
    <dbReference type="NCBI Taxonomy" id="1229268"/>
    <lineage>
        <taxon>Bacteria</taxon>
        <taxon>Bacillati</taxon>
        <taxon>Bacillota</taxon>
        <taxon>Bacilli</taxon>
        <taxon>Bacillales</taxon>
        <taxon>Bacillaceae</taxon>
        <taxon>Salinibacillus</taxon>
    </lineage>
</organism>
<accession>A0A6G1X7E3</accession>
<protein>
    <submittedName>
        <fullName evidence="1">Sporulation histidine kinase inhibitor Sda</fullName>
    </submittedName>
</protein>
<reference evidence="1 2" key="1">
    <citation type="submission" date="2019-11" db="EMBL/GenBank/DDBJ databases">
        <authorList>
            <person name="Li J."/>
        </authorList>
    </citation>
    <scope>NUCLEOTIDE SEQUENCE [LARGE SCALE GENOMIC DNA]</scope>
    <source>
        <strain evidence="1 2">J4</strain>
    </source>
</reference>
<keyword evidence="2" id="KW-1185">Reference proteome</keyword>
<dbReference type="Pfam" id="PF08970">
    <property type="entry name" value="Sda"/>
    <property type="match status" value="1"/>
</dbReference>
<sequence length="53" mass="6153">MFEKLSDQALKEAYENAVLLELDIDFILLLEKEINHRGIKTNQLTTHRNPTNA</sequence>
<dbReference type="InterPro" id="IPR036916">
    <property type="entry name" value="Sda_sf"/>
</dbReference>
<dbReference type="Proteomes" id="UP000480185">
    <property type="component" value="Unassembled WGS sequence"/>
</dbReference>
<gene>
    <name evidence="1" type="ORF">GH754_11250</name>
</gene>
<dbReference type="RefSeq" id="WP_153728792.1">
    <property type="nucleotide sequence ID" value="NZ_WJNH01000007.1"/>
</dbReference>
<dbReference type="AlphaFoldDB" id="A0A6G1X7E3"/>
<evidence type="ECO:0000313" key="1">
    <source>
        <dbReference type="EMBL" id="MRG86884.1"/>
    </source>
</evidence>